<comment type="caution">
    <text evidence="2">The sequence shown here is derived from an EMBL/GenBank/DDBJ whole genome shotgun (WGS) entry which is preliminary data.</text>
</comment>
<evidence type="ECO:0000313" key="2">
    <source>
        <dbReference type="EMBL" id="GIH83216.1"/>
    </source>
</evidence>
<name>A0A8J3RUD1_PLARO</name>
<evidence type="ECO:0000256" key="1">
    <source>
        <dbReference type="SAM" id="MobiDB-lite"/>
    </source>
</evidence>
<keyword evidence="3" id="KW-1185">Reference proteome</keyword>
<dbReference type="Proteomes" id="UP000655044">
    <property type="component" value="Unassembled WGS sequence"/>
</dbReference>
<sequence>MLYPENMSIGLEQPEVNGFVTGKFVPEVVEDSRRDRHLAVTVELVPGVAPSEKITRIAGEAILTHLLRLNSEYAAYVPQHRQTPDIRLRETGDPGCFPPGAKHRYTRG</sequence>
<accession>A0A8J3RUD1</accession>
<feature type="region of interest" description="Disordered" evidence="1">
    <location>
        <begin position="86"/>
        <end position="108"/>
    </location>
</feature>
<gene>
    <name evidence="2" type="ORF">Pro02_16240</name>
</gene>
<protein>
    <submittedName>
        <fullName evidence="2">Uncharacterized protein</fullName>
    </submittedName>
</protein>
<dbReference type="EMBL" id="BOOI01000012">
    <property type="protein sequence ID" value="GIH83216.1"/>
    <property type="molecule type" value="Genomic_DNA"/>
</dbReference>
<proteinExistence type="predicted"/>
<organism evidence="2 3">
    <name type="scientific">Planobispora rosea</name>
    <dbReference type="NCBI Taxonomy" id="35762"/>
    <lineage>
        <taxon>Bacteria</taxon>
        <taxon>Bacillati</taxon>
        <taxon>Actinomycetota</taxon>
        <taxon>Actinomycetes</taxon>
        <taxon>Streptosporangiales</taxon>
        <taxon>Streptosporangiaceae</taxon>
        <taxon>Planobispora</taxon>
    </lineage>
</organism>
<evidence type="ECO:0000313" key="3">
    <source>
        <dbReference type="Proteomes" id="UP000655044"/>
    </source>
</evidence>
<dbReference type="RefSeq" id="WP_189242357.1">
    <property type="nucleotide sequence ID" value="NZ_BMQP01000013.1"/>
</dbReference>
<reference evidence="2" key="1">
    <citation type="submission" date="2021-01" db="EMBL/GenBank/DDBJ databases">
        <title>Whole genome shotgun sequence of Planobispora rosea NBRC 15558.</title>
        <authorList>
            <person name="Komaki H."/>
            <person name="Tamura T."/>
        </authorList>
    </citation>
    <scope>NUCLEOTIDE SEQUENCE</scope>
    <source>
        <strain evidence="2">NBRC 15558</strain>
    </source>
</reference>
<dbReference type="AlphaFoldDB" id="A0A8J3RUD1"/>